<sequence>HLAFRVWQSKSRTKFVDGSFISELLSYWNGPLPHPIAMGSHESFKILAIAHLSLTGNASCWVSVSTSLLQILNYASVMEDPQLAVILLDHPILNEPDKKIHAGHLLGWLKKNGQARWANYK</sequence>
<name>A0ACB6QM00_9PLEO</name>
<feature type="non-terminal residue" evidence="1">
    <location>
        <position position="1"/>
    </location>
</feature>
<accession>A0ACB6QM00</accession>
<keyword evidence="2" id="KW-1185">Reference proteome</keyword>
<evidence type="ECO:0000313" key="1">
    <source>
        <dbReference type="EMBL" id="KAF2467152.1"/>
    </source>
</evidence>
<dbReference type="EMBL" id="MU003521">
    <property type="protein sequence ID" value="KAF2467152.1"/>
    <property type="molecule type" value="Genomic_DNA"/>
</dbReference>
<organism evidence="1 2">
    <name type="scientific">Lindgomyces ingoldianus</name>
    <dbReference type="NCBI Taxonomy" id="673940"/>
    <lineage>
        <taxon>Eukaryota</taxon>
        <taxon>Fungi</taxon>
        <taxon>Dikarya</taxon>
        <taxon>Ascomycota</taxon>
        <taxon>Pezizomycotina</taxon>
        <taxon>Dothideomycetes</taxon>
        <taxon>Pleosporomycetidae</taxon>
        <taxon>Pleosporales</taxon>
        <taxon>Lindgomycetaceae</taxon>
        <taxon>Lindgomyces</taxon>
    </lineage>
</organism>
<dbReference type="Proteomes" id="UP000799755">
    <property type="component" value="Unassembled WGS sequence"/>
</dbReference>
<feature type="non-terminal residue" evidence="1">
    <location>
        <position position="121"/>
    </location>
</feature>
<reference evidence="1" key="1">
    <citation type="journal article" date="2020" name="Stud. Mycol.">
        <title>101 Dothideomycetes genomes: a test case for predicting lifestyles and emergence of pathogens.</title>
        <authorList>
            <person name="Haridas S."/>
            <person name="Albert R."/>
            <person name="Binder M."/>
            <person name="Bloem J."/>
            <person name="Labutti K."/>
            <person name="Salamov A."/>
            <person name="Andreopoulos B."/>
            <person name="Baker S."/>
            <person name="Barry K."/>
            <person name="Bills G."/>
            <person name="Bluhm B."/>
            <person name="Cannon C."/>
            <person name="Castanera R."/>
            <person name="Culley D."/>
            <person name="Daum C."/>
            <person name="Ezra D."/>
            <person name="Gonzalez J."/>
            <person name="Henrissat B."/>
            <person name="Kuo A."/>
            <person name="Liang C."/>
            <person name="Lipzen A."/>
            <person name="Lutzoni F."/>
            <person name="Magnuson J."/>
            <person name="Mondo S."/>
            <person name="Nolan M."/>
            <person name="Ohm R."/>
            <person name="Pangilinan J."/>
            <person name="Park H.-J."/>
            <person name="Ramirez L."/>
            <person name="Alfaro M."/>
            <person name="Sun H."/>
            <person name="Tritt A."/>
            <person name="Yoshinaga Y."/>
            <person name="Zwiers L.-H."/>
            <person name="Turgeon B."/>
            <person name="Goodwin S."/>
            <person name="Spatafora J."/>
            <person name="Crous P."/>
            <person name="Grigoriev I."/>
        </authorList>
    </citation>
    <scope>NUCLEOTIDE SEQUENCE</scope>
    <source>
        <strain evidence="1">ATCC 200398</strain>
    </source>
</reference>
<comment type="caution">
    <text evidence="1">The sequence shown here is derived from an EMBL/GenBank/DDBJ whole genome shotgun (WGS) entry which is preliminary data.</text>
</comment>
<proteinExistence type="predicted"/>
<gene>
    <name evidence="1" type="ORF">BDR25DRAFT_195517</name>
</gene>
<protein>
    <submittedName>
        <fullName evidence="1">Uncharacterized protein</fullName>
    </submittedName>
</protein>
<evidence type="ECO:0000313" key="2">
    <source>
        <dbReference type="Proteomes" id="UP000799755"/>
    </source>
</evidence>